<dbReference type="AlphaFoldDB" id="A0A507EGJ7"/>
<dbReference type="PANTHER" id="PTHR11063">
    <property type="entry name" value="GLUTAMATE SEMIALDEHYDE DEHYDROGENASE"/>
    <property type="match status" value="1"/>
</dbReference>
<dbReference type="Gene3D" id="3.40.605.10">
    <property type="entry name" value="Aldehyde Dehydrogenase, Chain A, domain 1"/>
    <property type="match status" value="1"/>
</dbReference>
<evidence type="ECO:0000256" key="6">
    <source>
        <dbReference type="ARBA" id="ARBA00023002"/>
    </source>
</evidence>
<dbReference type="NCBIfam" id="NF001221">
    <property type="entry name" value="PRK00197.1"/>
    <property type="match status" value="1"/>
</dbReference>
<dbReference type="GO" id="GO:0050661">
    <property type="term" value="F:NADP binding"/>
    <property type="evidence" value="ECO:0007669"/>
    <property type="project" value="InterPro"/>
</dbReference>
<dbReference type="InterPro" id="IPR020593">
    <property type="entry name" value="G-glutamylP_reductase_CS"/>
</dbReference>
<dbReference type="InterPro" id="IPR016163">
    <property type="entry name" value="Ald_DH_C"/>
</dbReference>
<keyword evidence="4" id="KW-0641">Proline biosynthesis</keyword>
<proteinExistence type="inferred from homology"/>
<reference evidence="13 14" key="1">
    <citation type="journal article" date="2019" name="Sci. Rep.">
        <title>Comparative genomics of chytrid fungi reveal insights into the obligate biotrophic and pathogenic lifestyle of Synchytrium endobioticum.</title>
        <authorList>
            <person name="van de Vossenberg B.T.L.H."/>
            <person name="Warris S."/>
            <person name="Nguyen H.D.T."/>
            <person name="van Gent-Pelzer M.P.E."/>
            <person name="Joly D.L."/>
            <person name="van de Geest H.C."/>
            <person name="Bonants P.J.M."/>
            <person name="Smith D.S."/>
            <person name="Levesque C.A."/>
            <person name="van der Lee T.A.J."/>
        </authorList>
    </citation>
    <scope>NUCLEOTIDE SEQUENCE [LARGE SCALE GENOMIC DNA]</scope>
    <source>
        <strain evidence="13 14">CBS 809.83</strain>
    </source>
</reference>
<evidence type="ECO:0000256" key="11">
    <source>
        <dbReference type="ARBA" id="ARBA00077451"/>
    </source>
</evidence>
<comment type="pathway">
    <text evidence="1">Amino-acid biosynthesis; L-proline biosynthesis; L-glutamate 5-semialdehyde from L-glutamate: step 2/2.</text>
</comment>
<keyword evidence="5" id="KW-0521">NADP</keyword>
<comment type="function">
    <text evidence="8">Catalyzes the NADPH dependent reduction of L-gamma-glutamyl 5-phosphate into L-glutamate 5-semialdehyde and phosphate. The product spontaneously undergoes cyclization to form 1-pyrroline-5-carboxylate.</text>
</comment>
<evidence type="ECO:0000313" key="13">
    <source>
        <dbReference type="EMBL" id="TPX62922.1"/>
    </source>
</evidence>
<dbReference type="PANTHER" id="PTHR11063:SF8">
    <property type="entry name" value="DELTA-1-PYRROLINE-5-CARBOXYLATE SYNTHASE"/>
    <property type="match status" value="1"/>
</dbReference>
<dbReference type="InterPro" id="IPR015590">
    <property type="entry name" value="Aldehyde_DH_dom"/>
</dbReference>
<dbReference type="UniPathway" id="UPA00098">
    <property type="reaction ID" value="UER00360"/>
</dbReference>
<dbReference type="STRING" id="109895.A0A507EGJ7"/>
<evidence type="ECO:0000256" key="3">
    <source>
        <dbReference type="ARBA" id="ARBA00022605"/>
    </source>
</evidence>
<dbReference type="EC" id="1.2.1.41" evidence="2"/>
<dbReference type="SUPFAM" id="SSF53720">
    <property type="entry name" value="ALDH-like"/>
    <property type="match status" value="1"/>
</dbReference>
<evidence type="ECO:0000256" key="1">
    <source>
        <dbReference type="ARBA" id="ARBA00004985"/>
    </source>
</evidence>
<keyword evidence="6" id="KW-0560">Oxidoreductase</keyword>
<evidence type="ECO:0000313" key="14">
    <source>
        <dbReference type="Proteomes" id="UP000318582"/>
    </source>
</evidence>
<feature type="domain" description="Aldehyde dehydrogenase" evidence="12">
    <location>
        <begin position="7"/>
        <end position="287"/>
    </location>
</feature>
<dbReference type="EMBL" id="QEAQ01000001">
    <property type="protein sequence ID" value="TPX62922.1"/>
    <property type="molecule type" value="Genomic_DNA"/>
</dbReference>
<dbReference type="InterPro" id="IPR012134">
    <property type="entry name" value="Glu-5-SA_DH"/>
</dbReference>
<dbReference type="InterPro" id="IPR016161">
    <property type="entry name" value="Ald_DH/histidinol_DH"/>
</dbReference>
<comment type="caution">
    <text evidence="13">The sequence shown here is derived from an EMBL/GenBank/DDBJ whole genome shotgun (WGS) entry which is preliminary data.</text>
</comment>
<dbReference type="PROSITE" id="PS01223">
    <property type="entry name" value="PROA"/>
    <property type="match status" value="1"/>
</dbReference>
<dbReference type="PIRSF" id="PIRSF000151">
    <property type="entry name" value="GPR"/>
    <property type="match status" value="1"/>
</dbReference>
<dbReference type="CDD" id="cd07079">
    <property type="entry name" value="ALDH_F18-19_ProA-GPR"/>
    <property type="match status" value="1"/>
</dbReference>
<dbReference type="GO" id="GO:0055129">
    <property type="term" value="P:L-proline biosynthetic process"/>
    <property type="evidence" value="ECO:0007669"/>
    <property type="project" value="UniProtKB-UniPathway"/>
</dbReference>
<evidence type="ECO:0000256" key="2">
    <source>
        <dbReference type="ARBA" id="ARBA00013002"/>
    </source>
</evidence>
<dbReference type="Gene3D" id="3.40.309.10">
    <property type="entry name" value="Aldehyde Dehydrogenase, Chain A, domain 2"/>
    <property type="match status" value="1"/>
</dbReference>
<evidence type="ECO:0000256" key="4">
    <source>
        <dbReference type="ARBA" id="ARBA00022650"/>
    </source>
</evidence>
<comment type="catalytic activity">
    <reaction evidence="7">
        <text>L-glutamate 5-semialdehyde + phosphate + NADP(+) = L-glutamyl 5-phosphate + NADPH + H(+)</text>
        <dbReference type="Rhea" id="RHEA:19541"/>
        <dbReference type="ChEBI" id="CHEBI:15378"/>
        <dbReference type="ChEBI" id="CHEBI:43474"/>
        <dbReference type="ChEBI" id="CHEBI:57783"/>
        <dbReference type="ChEBI" id="CHEBI:58066"/>
        <dbReference type="ChEBI" id="CHEBI:58274"/>
        <dbReference type="ChEBI" id="CHEBI:58349"/>
        <dbReference type="EC" id="1.2.1.41"/>
    </reaction>
</comment>
<dbReference type="FunFam" id="3.40.309.10:FF:000006">
    <property type="entry name" value="Gamma-glutamyl phosphate reductase"/>
    <property type="match status" value="1"/>
</dbReference>
<dbReference type="InterPro" id="IPR016162">
    <property type="entry name" value="Ald_DH_N"/>
</dbReference>
<protein>
    <recommendedName>
        <fullName evidence="2">glutamate-5-semialdehyde dehydrogenase</fullName>
        <ecNumber evidence="2">1.2.1.41</ecNumber>
    </recommendedName>
    <alternativeName>
        <fullName evidence="11">Glutamate-5-semialdehyde dehydrogenase</fullName>
    </alternativeName>
    <alternativeName>
        <fullName evidence="10">Glutamyl-gamma-semialdehyde dehydrogenase</fullName>
    </alternativeName>
</protein>
<dbReference type="NCBIfam" id="TIGR00407">
    <property type="entry name" value="proA"/>
    <property type="match status" value="1"/>
</dbReference>
<keyword evidence="14" id="KW-1185">Reference proteome</keyword>
<name>A0A507EGJ7_9FUNG</name>
<dbReference type="HAMAP" id="MF_00412">
    <property type="entry name" value="ProA"/>
    <property type="match status" value="1"/>
</dbReference>
<comment type="similarity">
    <text evidence="9">Belongs to the gamma-glutamyl phosphate reductase family.</text>
</comment>
<sequence length="458" mass="49025">MTARTVPADANELAQQSRLASLDLQSATLAQKSAALHRIHALLAERKDQILEANKKDLEIAQKDVESGKISSALYKRLDLSTGDKYSVLLQGVLDVDKLDDPTGQVSLATRLDTGLDLYRVSCPVGVLLIIFEARPEVVVQISCLALKSGNAVILKGGKEASHSNQALFQVIKEALASLPAGGSQIPPTAVQLVSSRDEIATLLALDKYIDLVIPRGSKQLVQYVQGATRIPVLGHADGLCSLYLDASADVSKAIPIVVDSKCSYPAACNAAETLLIHKDALPIFRDIAAALGKNGVQLHCDPRSLAALGDADVACSEANPEADYDNEFLDLVLAVKTVDSLEDAISHINAHGSHHTDVIVTEDKEHADLFMRKVDAAGVYWNASSRFADGFRYGFGAEIGVSTNKTHARGPVGLEGLVIYKYRLYGSGHASADYGDGKKPYLHHPIAPDSAPHRFIN</sequence>
<organism evidence="13 14">
    <name type="scientific">Powellomyces hirtus</name>
    <dbReference type="NCBI Taxonomy" id="109895"/>
    <lineage>
        <taxon>Eukaryota</taxon>
        <taxon>Fungi</taxon>
        <taxon>Fungi incertae sedis</taxon>
        <taxon>Chytridiomycota</taxon>
        <taxon>Chytridiomycota incertae sedis</taxon>
        <taxon>Chytridiomycetes</taxon>
        <taxon>Spizellomycetales</taxon>
        <taxon>Powellomycetaceae</taxon>
        <taxon>Powellomyces</taxon>
    </lineage>
</organism>
<evidence type="ECO:0000256" key="9">
    <source>
        <dbReference type="ARBA" id="ARBA00060997"/>
    </source>
</evidence>
<evidence type="ECO:0000256" key="8">
    <source>
        <dbReference type="ARBA" id="ARBA00059423"/>
    </source>
</evidence>
<dbReference type="GO" id="GO:0004350">
    <property type="term" value="F:glutamate-5-semialdehyde dehydrogenase activity"/>
    <property type="evidence" value="ECO:0007669"/>
    <property type="project" value="UniProtKB-EC"/>
</dbReference>
<dbReference type="Pfam" id="PF00171">
    <property type="entry name" value="Aldedh"/>
    <property type="match status" value="1"/>
</dbReference>
<dbReference type="InterPro" id="IPR000965">
    <property type="entry name" value="GPR_dom"/>
</dbReference>
<evidence type="ECO:0000256" key="7">
    <source>
        <dbReference type="ARBA" id="ARBA00049024"/>
    </source>
</evidence>
<evidence type="ECO:0000259" key="12">
    <source>
        <dbReference type="Pfam" id="PF00171"/>
    </source>
</evidence>
<evidence type="ECO:0000256" key="10">
    <source>
        <dbReference type="ARBA" id="ARBA00075718"/>
    </source>
</evidence>
<evidence type="ECO:0000256" key="5">
    <source>
        <dbReference type="ARBA" id="ARBA00022857"/>
    </source>
</evidence>
<gene>
    <name evidence="13" type="primary">PRO2</name>
    <name evidence="13" type="ORF">PhCBS80983_g00015</name>
</gene>
<dbReference type="Proteomes" id="UP000318582">
    <property type="component" value="Unassembled WGS sequence"/>
</dbReference>
<keyword evidence="3" id="KW-0028">Amino-acid biosynthesis</keyword>
<accession>A0A507EGJ7</accession>